<dbReference type="Pfam" id="PF13458">
    <property type="entry name" value="Peripla_BP_6"/>
    <property type="match status" value="1"/>
</dbReference>
<keyword evidence="4" id="KW-0675">Receptor</keyword>
<comment type="similarity">
    <text evidence="1">Belongs to the leucine-binding protein family.</text>
</comment>
<gene>
    <name evidence="4" type="ordered locus">Cycma_1017</name>
</gene>
<dbReference type="Proteomes" id="UP000001635">
    <property type="component" value="Chromosome"/>
</dbReference>
<dbReference type="KEGG" id="cmr:Cycma_1017"/>
<dbReference type="SUPFAM" id="SSF48452">
    <property type="entry name" value="TPR-like"/>
    <property type="match status" value="1"/>
</dbReference>
<dbReference type="Gene3D" id="1.25.40.10">
    <property type="entry name" value="Tetratricopeptide repeat domain"/>
    <property type="match status" value="1"/>
</dbReference>
<dbReference type="STRING" id="880070.Cycma_1017"/>
<evidence type="ECO:0000313" key="5">
    <source>
        <dbReference type="Proteomes" id="UP000001635"/>
    </source>
</evidence>
<evidence type="ECO:0000259" key="3">
    <source>
        <dbReference type="Pfam" id="PF13458"/>
    </source>
</evidence>
<keyword evidence="5" id="KW-1185">Reference proteome</keyword>
<name>G0IUM6_CYCMS</name>
<dbReference type="SUPFAM" id="SSF53822">
    <property type="entry name" value="Periplasmic binding protein-like I"/>
    <property type="match status" value="1"/>
</dbReference>
<accession>G0IUM6</accession>
<dbReference type="eggNOG" id="COG0683">
    <property type="taxonomic scope" value="Bacteria"/>
</dbReference>
<evidence type="ECO:0000313" key="4">
    <source>
        <dbReference type="EMBL" id="AEL24789.1"/>
    </source>
</evidence>
<evidence type="ECO:0000256" key="2">
    <source>
        <dbReference type="ARBA" id="ARBA00022729"/>
    </source>
</evidence>
<protein>
    <submittedName>
        <fullName evidence="4">Extracellular ligand-binding receptor</fullName>
    </submittedName>
</protein>
<dbReference type="Gene3D" id="3.40.50.2300">
    <property type="match status" value="2"/>
</dbReference>
<dbReference type="InterPro" id="IPR028081">
    <property type="entry name" value="Leu-bd"/>
</dbReference>
<dbReference type="InterPro" id="IPR028082">
    <property type="entry name" value="Peripla_BP_I"/>
</dbReference>
<dbReference type="CDD" id="cd06268">
    <property type="entry name" value="PBP1_ABC_transporter_LIVBP-like"/>
    <property type="match status" value="1"/>
</dbReference>
<sequence length="538" mass="61188">MPAFSQEGFEQFEQAKKQIQQGNQSEAMELLRPYLDKEKFASLSDYARFHFARAAYENRQFELAKEALNSLLDTRGFAKKDDVRYLLALCYFQQSTPNDALRLIKEISDEDLKEEAYRATYNFLKVSASSSLAVQYGLFPENDGLVMALKQRLETQGSMSTNERKLYDQIKNRSFSKGDGNTFLAEKDDVLDIAIVLPFNYEGRSGAQFLKANNFVLQLHQGIKLALEQAQSNGVKLNFKTFDTERNDAKVRGILEDPFLQKADIVIGPLYPEETALVANYAAKNKIPQINPLSNIDDNINGYEYAYLFRPSIKAISQKVLNYCRKFEGRRVALAYSGTSRDELLAGSFAEMARKSGLQIVRNQKVSTRDMHEFFESLDLSANGNPEADIMVVFSDDPNIASPTFGLVESLGAGMPVVVMESWLYFDFANYDMMEAQNFHFIGNNTVDFNNELLDDFRENYLNVYKDYPTSFAYMGYELADFVTKVINDEEGFDFQKNLDRSNFIEGNLTFGFDFSGVKFNNYVPILSLVDGVLTIED</sequence>
<proteinExistence type="inferred from homology"/>
<organism evidence="4 5">
    <name type="scientific">Cyclobacterium marinum (strain ATCC 25205 / DSM 745 / LMG 13164 / NCIMB 1802)</name>
    <name type="common">Flectobacillus marinus</name>
    <dbReference type="NCBI Taxonomy" id="880070"/>
    <lineage>
        <taxon>Bacteria</taxon>
        <taxon>Pseudomonadati</taxon>
        <taxon>Bacteroidota</taxon>
        <taxon>Cytophagia</taxon>
        <taxon>Cytophagales</taxon>
        <taxon>Cyclobacteriaceae</taxon>
        <taxon>Cyclobacterium</taxon>
    </lineage>
</organism>
<dbReference type="HOGENOM" id="CLU_488966_0_0_10"/>
<feature type="domain" description="Leucine-binding protein" evidence="3">
    <location>
        <begin position="220"/>
        <end position="488"/>
    </location>
</feature>
<dbReference type="AlphaFoldDB" id="G0IUM6"/>
<dbReference type="InterPro" id="IPR011990">
    <property type="entry name" value="TPR-like_helical_dom_sf"/>
</dbReference>
<evidence type="ECO:0000256" key="1">
    <source>
        <dbReference type="ARBA" id="ARBA00010062"/>
    </source>
</evidence>
<reference evidence="5" key="1">
    <citation type="submission" date="2011-07" db="EMBL/GenBank/DDBJ databases">
        <title>The complete genome of Cyclobacterium marinum DSM 745.</title>
        <authorList>
            <person name="Lucas S."/>
            <person name="Han J."/>
            <person name="Lapidus A."/>
            <person name="Bruce D."/>
            <person name="Goodwin L."/>
            <person name="Pitluck S."/>
            <person name="Peters L."/>
            <person name="Kyrpides N."/>
            <person name="Mavromatis K."/>
            <person name="Ivanova N."/>
            <person name="Ovchinnikova G."/>
            <person name="Chertkov O."/>
            <person name="Detter J.C."/>
            <person name="Tapia R."/>
            <person name="Han C."/>
            <person name="Land M."/>
            <person name="Hauser L."/>
            <person name="Markowitz V."/>
            <person name="Cheng J.-F."/>
            <person name="Hugenholtz P."/>
            <person name="Woyke T."/>
            <person name="Wu D."/>
            <person name="Tindall B."/>
            <person name="Schuetze A."/>
            <person name="Brambilla E."/>
            <person name="Klenk H.-P."/>
            <person name="Eisen J.A."/>
        </authorList>
    </citation>
    <scope>NUCLEOTIDE SEQUENCE [LARGE SCALE GENOMIC DNA]</scope>
    <source>
        <strain evidence="5">ATCC 25205 / DSM 745 / LMG 13164 / NCIMB 1802</strain>
    </source>
</reference>
<keyword evidence="2" id="KW-0732">Signal</keyword>
<dbReference type="EMBL" id="CP002955">
    <property type="protein sequence ID" value="AEL24789.1"/>
    <property type="molecule type" value="Genomic_DNA"/>
</dbReference>